<keyword evidence="3" id="KW-1185">Reference proteome</keyword>
<feature type="transmembrane region" description="Helical" evidence="1">
    <location>
        <begin position="52"/>
        <end position="71"/>
    </location>
</feature>
<feature type="transmembrane region" description="Helical" evidence="1">
    <location>
        <begin position="20"/>
        <end position="40"/>
    </location>
</feature>
<reference evidence="2" key="1">
    <citation type="submission" date="2022-04" db="EMBL/GenBank/DDBJ databases">
        <title>Roseomonas acroporae sp. nov., isolated from coral Acropora digitifera.</title>
        <authorList>
            <person name="Sun H."/>
        </authorList>
    </citation>
    <scope>NUCLEOTIDE SEQUENCE</scope>
    <source>
        <strain evidence="2">NAR14</strain>
    </source>
</reference>
<gene>
    <name evidence="2" type="ORF">M0638_23950</name>
</gene>
<accession>A0A9X1YC55</accession>
<keyword evidence="1" id="KW-0812">Transmembrane</keyword>
<name>A0A9X1YC55_9PROT</name>
<keyword evidence="1" id="KW-1133">Transmembrane helix</keyword>
<organism evidence="2 3">
    <name type="scientific">Roseomonas acroporae</name>
    <dbReference type="NCBI Taxonomy" id="2937791"/>
    <lineage>
        <taxon>Bacteria</taxon>
        <taxon>Pseudomonadati</taxon>
        <taxon>Pseudomonadota</taxon>
        <taxon>Alphaproteobacteria</taxon>
        <taxon>Acetobacterales</taxon>
        <taxon>Roseomonadaceae</taxon>
        <taxon>Roseomonas</taxon>
    </lineage>
</organism>
<evidence type="ECO:0000313" key="2">
    <source>
        <dbReference type="EMBL" id="MCK8787428.1"/>
    </source>
</evidence>
<comment type="caution">
    <text evidence="2">The sequence shown here is derived from an EMBL/GenBank/DDBJ whole genome shotgun (WGS) entry which is preliminary data.</text>
</comment>
<evidence type="ECO:0000256" key="1">
    <source>
        <dbReference type="SAM" id="Phobius"/>
    </source>
</evidence>
<protein>
    <submittedName>
        <fullName evidence="2">Uncharacterized protein</fullName>
    </submittedName>
</protein>
<dbReference type="AlphaFoldDB" id="A0A9X1YC55"/>
<dbReference type="EMBL" id="JALPRX010000122">
    <property type="protein sequence ID" value="MCK8787428.1"/>
    <property type="molecule type" value="Genomic_DNA"/>
</dbReference>
<dbReference type="RefSeq" id="WP_248669478.1">
    <property type="nucleotide sequence ID" value="NZ_JALPRX010000122.1"/>
</dbReference>
<evidence type="ECO:0000313" key="3">
    <source>
        <dbReference type="Proteomes" id="UP001139516"/>
    </source>
</evidence>
<keyword evidence="1" id="KW-0472">Membrane</keyword>
<dbReference type="Proteomes" id="UP001139516">
    <property type="component" value="Unassembled WGS sequence"/>
</dbReference>
<sequence>MVQYVALLALTLPGGLVPGGLSRTLGVVALFYAVWLEWFVARTALQLPGGRAAMFVVVDLMLGLFLSGLTVRLSGG</sequence>
<proteinExistence type="predicted"/>